<evidence type="ECO:0008006" key="3">
    <source>
        <dbReference type="Google" id="ProtNLM"/>
    </source>
</evidence>
<dbReference type="EMBL" id="JARJCW010000006">
    <property type="protein sequence ID" value="KAJ7223338.1"/>
    <property type="molecule type" value="Genomic_DNA"/>
</dbReference>
<protein>
    <recommendedName>
        <fullName evidence="3">Protein kinase domain-containing protein</fullName>
    </recommendedName>
</protein>
<accession>A0AAD6YM68</accession>
<comment type="caution">
    <text evidence="1">The sequence shown here is derived from an EMBL/GenBank/DDBJ whole genome shotgun (WGS) entry which is preliminary data.</text>
</comment>
<dbReference type="AlphaFoldDB" id="A0AAD6YM68"/>
<evidence type="ECO:0000313" key="2">
    <source>
        <dbReference type="Proteomes" id="UP001219525"/>
    </source>
</evidence>
<dbReference type="Proteomes" id="UP001219525">
    <property type="component" value="Unassembled WGS sequence"/>
</dbReference>
<sequence>MRPDPLLVLLPPPLLLVVIVVLASYRSSVWAALAKDRGRALLRDSVDAASPFVMRAADTSRREVMVKAASVREAHVIRKLTSPRMCALPGNPTIPLLDIIEYNSVMFLVQPCWGDWDRTGPLTEAFWAGTVLVQLSEGLAFMHDLGIAHGFIRATSLLTIMMVGCCETSVPPSSSSNVTLHLPSFYRLWSSTDCLSPATLASVLKSRSGSRA</sequence>
<reference evidence="1" key="1">
    <citation type="submission" date="2023-03" db="EMBL/GenBank/DDBJ databases">
        <title>Massive genome expansion in bonnet fungi (Mycena s.s.) driven by repeated elements and novel gene families across ecological guilds.</title>
        <authorList>
            <consortium name="Lawrence Berkeley National Laboratory"/>
            <person name="Harder C.B."/>
            <person name="Miyauchi S."/>
            <person name="Viragh M."/>
            <person name="Kuo A."/>
            <person name="Thoen E."/>
            <person name="Andreopoulos B."/>
            <person name="Lu D."/>
            <person name="Skrede I."/>
            <person name="Drula E."/>
            <person name="Henrissat B."/>
            <person name="Morin E."/>
            <person name="Kohler A."/>
            <person name="Barry K."/>
            <person name="LaButti K."/>
            <person name="Morin E."/>
            <person name="Salamov A."/>
            <person name="Lipzen A."/>
            <person name="Mereny Z."/>
            <person name="Hegedus B."/>
            <person name="Baldrian P."/>
            <person name="Stursova M."/>
            <person name="Weitz H."/>
            <person name="Taylor A."/>
            <person name="Grigoriev I.V."/>
            <person name="Nagy L.G."/>
            <person name="Martin F."/>
            <person name="Kauserud H."/>
        </authorList>
    </citation>
    <scope>NUCLEOTIDE SEQUENCE</scope>
    <source>
        <strain evidence="1">9144</strain>
    </source>
</reference>
<name>A0AAD6YM68_9AGAR</name>
<evidence type="ECO:0000313" key="1">
    <source>
        <dbReference type="EMBL" id="KAJ7223338.1"/>
    </source>
</evidence>
<keyword evidence="2" id="KW-1185">Reference proteome</keyword>
<gene>
    <name evidence="1" type="ORF">GGX14DRAFT_694373</name>
</gene>
<dbReference type="InterPro" id="IPR011009">
    <property type="entry name" value="Kinase-like_dom_sf"/>
</dbReference>
<organism evidence="1 2">
    <name type="scientific">Mycena pura</name>
    <dbReference type="NCBI Taxonomy" id="153505"/>
    <lineage>
        <taxon>Eukaryota</taxon>
        <taxon>Fungi</taxon>
        <taxon>Dikarya</taxon>
        <taxon>Basidiomycota</taxon>
        <taxon>Agaricomycotina</taxon>
        <taxon>Agaricomycetes</taxon>
        <taxon>Agaricomycetidae</taxon>
        <taxon>Agaricales</taxon>
        <taxon>Marasmiineae</taxon>
        <taxon>Mycenaceae</taxon>
        <taxon>Mycena</taxon>
    </lineage>
</organism>
<dbReference type="SUPFAM" id="SSF56112">
    <property type="entry name" value="Protein kinase-like (PK-like)"/>
    <property type="match status" value="1"/>
</dbReference>
<proteinExistence type="predicted"/>